<accession>A0A167FUW1</accession>
<sequence>MKKYIAPLLLLSSLAVSASDEVSVNATSYYGPITTCQYEYAGSTPMSMNNVSASHVEIQGYMIRYRHKGYIQCLGPIHINGKIYTFDTQWYSYGRL</sequence>
<evidence type="ECO:0000313" key="2">
    <source>
        <dbReference type="EMBL" id="KZN53015.1"/>
    </source>
</evidence>
<dbReference type="RefSeq" id="WP_063360498.1">
    <property type="nucleotide sequence ID" value="NZ_AUXZ01000057.1"/>
</dbReference>
<comment type="caution">
    <text evidence="2">The sequence shown here is derived from an EMBL/GenBank/DDBJ whole genome shotgun (WGS) entry which is preliminary data.</text>
</comment>
<dbReference type="EMBL" id="AUXZ01000057">
    <property type="protein sequence ID" value="KZN53015.1"/>
    <property type="molecule type" value="Genomic_DNA"/>
</dbReference>
<protein>
    <submittedName>
        <fullName evidence="2">Uncharacterized protein</fullName>
    </submittedName>
</protein>
<feature type="chain" id="PRO_5007886538" evidence="1">
    <location>
        <begin position="19"/>
        <end position="96"/>
    </location>
</feature>
<name>A0A167FUW1_9GAMM</name>
<organism evidence="2 3">
    <name type="scientific">Pseudoalteromonas luteoviolacea H33</name>
    <dbReference type="NCBI Taxonomy" id="1365251"/>
    <lineage>
        <taxon>Bacteria</taxon>
        <taxon>Pseudomonadati</taxon>
        <taxon>Pseudomonadota</taxon>
        <taxon>Gammaproteobacteria</taxon>
        <taxon>Alteromonadales</taxon>
        <taxon>Pseudoalteromonadaceae</taxon>
        <taxon>Pseudoalteromonas</taxon>
    </lineage>
</organism>
<keyword evidence="1" id="KW-0732">Signal</keyword>
<dbReference type="OrthoDB" id="10002895at2"/>
<proteinExistence type="predicted"/>
<dbReference type="Proteomes" id="UP000076503">
    <property type="component" value="Unassembled WGS sequence"/>
</dbReference>
<feature type="signal peptide" evidence="1">
    <location>
        <begin position="1"/>
        <end position="18"/>
    </location>
</feature>
<evidence type="ECO:0000313" key="3">
    <source>
        <dbReference type="Proteomes" id="UP000076503"/>
    </source>
</evidence>
<reference evidence="2 3" key="1">
    <citation type="submission" date="2013-07" db="EMBL/GenBank/DDBJ databases">
        <title>Comparative Genomic and Metabolomic Analysis of Twelve Strains of Pseudoalteromonas luteoviolacea.</title>
        <authorList>
            <person name="Vynne N.G."/>
            <person name="Mansson M."/>
            <person name="Gram L."/>
        </authorList>
    </citation>
    <scope>NUCLEOTIDE SEQUENCE [LARGE SCALE GENOMIC DNA]</scope>
    <source>
        <strain evidence="2 3">H33</strain>
    </source>
</reference>
<dbReference type="PATRIC" id="fig|1365251.3.peg.831"/>
<dbReference type="AlphaFoldDB" id="A0A167FUW1"/>
<gene>
    <name evidence="2" type="ORF">N476_09525</name>
</gene>
<evidence type="ECO:0000256" key="1">
    <source>
        <dbReference type="SAM" id="SignalP"/>
    </source>
</evidence>